<comment type="caution">
    <text evidence="1">The sequence shown here is derived from an EMBL/GenBank/DDBJ whole genome shotgun (WGS) entry which is preliminary data.</text>
</comment>
<accession>A0ACC2W997</accession>
<name>A0ACC2W997_9TREE</name>
<keyword evidence="2" id="KW-1185">Reference proteome</keyword>
<evidence type="ECO:0000313" key="1">
    <source>
        <dbReference type="EMBL" id="KAJ9107670.1"/>
    </source>
</evidence>
<protein>
    <submittedName>
        <fullName evidence="1">Uncharacterized protein</fullName>
    </submittedName>
</protein>
<dbReference type="Proteomes" id="UP001227268">
    <property type="component" value="Unassembled WGS sequence"/>
</dbReference>
<proteinExistence type="predicted"/>
<gene>
    <name evidence="1" type="ORF">QFC21_001130</name>
</gene>
<evidence type="ECO:0000313" key="2">
    <source>
        <dbReference type="Proteomes" id="UP001227268"/>
    </source>
</evidence>
<sequence length="553" mass="57304">MRSVNALTCLATLGAISSVSAGPFGWLHLRDESATPAESTQVATPSSSNTTSELDAKLTVDGKNVTITELYAYLNGTASFNASSWLNSTANATHSIVLDLDNEVNGSAEENVGEEIELELSYSTEGAAVLSFLNGTQLCTGDDACREIVGEELGMTKAEIQEVEECVEDELEEDEADVYCDEDADDDGTDDDEDCEEEQQGESSDAAPATASSSLAANNWFAGSAPTSTQGSASATRSNVYNVAAATGVGSSSVPTITSSFYMYQTEGAPAGAQATAFPTAAGGSSSNQAGDGSTITVTEYITIYVQSIYSGSGQEATSILSSSVPVATSQSSSNPGSTYSDSPDTPDSPDLGNDNNMLPSNTDFDDLEGEEWECEETEIDSSDSTLNISEYYNSTDCASILAMNATATDLNSTYADLTAWCANATAAATPASVEPTSSVSETFSDASSSFASATDLPTESASALTSVTMTEAPSATASVTSSFEANQSDDSSDVYTSYVDAYETSYVEPSASATQSSSSAESEATGSESLSKRLSRGFKKVRRAHVGRNAFV</sequence>
<dbReference type="EMBL" id="JASBWT010000002">
    <property type="protein sequence ID" value="KAJ9107670.1"/>
    <property type="molecule type" value="Genomic_DNA"/>
</dbReference>
<reference evidence="1" key="1">
    <citation type="submission" date="2023-04" db="EMBL/GenBank/DDBJ databases">
        <title>Draft Genome sequencing of Naganishia species isolated from polar environments using Oxford Nanopore Technology.</title>
        <authorList>
            <person name="Leo P."/>
            <person name="Venkateswaran K."/>
        </authorList>
    </citation>
    <scope>NUCLEOTIDE SEQUENCE</scope>
    <source>
        <strain evidence="1">MNA-CCFEE 5423</strain>
    </source>
</reference>
<organism evidence="1 2">
    <name type="scientific">Naganishia friedmannii</name>
    <dbReference type="NCBI Taxonomy" id="89922"/>
    <lineage>
        <taxon>Eukaryota</taxon>
        <taxon>Fungi</taxon>
        <taxon>Dikarya</taxon>
        <taxon>Basidiomycota</taxon>
        <taxon>Agaricomycotina</taxon>
        <taxon>Tremellomycetes</taxon>
        <taxon>Filobasidiales</taxon>
        <taxon>Filobasidiaceae</taxon>
        <taxon>Naganishia</taxon>
    </lineage>
</organism>